<proteinExistence type="predicted"/>
<protein>
    <submittedName>
        <fullName evidence="2">Uncharacterized protein</fullName>
    </submittedName>
</protein>
<dbReference type="Proteomes" id="UP000053477">
    <property type="component" value="Unassembled WGS sequence"/>
</dbReference>
<dbReference type="EMBL" id="KQ085985">
    <property type="protein sequence ID" value="KLO12086.1"/>
    <property type="molecule type" value="Genomic_DNA"/>
</dbReference>
<evidence type="ECO:0000256" key="1">
    <source>
        <dbReference type="SAM" id="MobiDB-lite"/>
    </source>
</evidence>
<gene>
    <name evidence="2" type="ORF">SCHPADRAFT_929454</name>
</gene>
<dbReference type="STRING" id="27342.A0A0H2S597"/>
<dbReference type="InParanoid" id="A0A0H2S597"/>
<dbReference type="AlphaFoldDB" id="A0A0H2S597"/>
<evidence type="ECO:0000313" key="3">
    <source>
        <dbReference type="Proteomes" id="UP000053477"/>
    </source>
</evidence>
<feature type="compositionally biased region" description="Acidic residues" evidence="1">
    <location>
        <begin position="165"/>
        <end position="179"/>
    </location>
</feature>
<feature type="region of interest" description="Disordered" evidence="1">
    <location>
        <begin position="105"/>
        <end position="135"/>
    </location>
</feature>
<dbReference type="OrthoDB" id="3240925at2759"/>
<sequence>MTRRPQKRRRLSTASTSTSATTDSSRTAVPFASPTSEHWHGREVLESTALREGEHKAATSASCISCHRSLATVEGKQSQVVVCPRCYATSCSICSRRCTALPPSMPPTPSLSYTPSPPGSPALSAEPLNGSELEDTPRARTRAYVYSQPVHEEPPTSRRRRTRDDEDEEGTVVDGDDADFGSKHVIESNPGCGRLVCKNCCMENSQTGITTCYDCYGYGLPAPPPSTYYN</sequence>
<accession>A0A0H2S597</accession>
<feature type="region of interest" description="Disordered" evidence="1">
    <location>
        <begin position="1"/>
        <end position="39"/>
    </location>
</feature>
<name>A0A0H2S597_9AGAM</name>
<feature type="compositionally biased region" description="Basic residues" evidence="1">
    <location>
        <begin position="1"/>
        <end position="11"/>
    </location>
</feature>
<keyword evidence="3" id="KW-1185">Reference proteome</keyword>
<feature type="compositionally biased region" description="Low complexity" evidence="1">
    <location>
        <begin position="12"/>
        <end position="28"/>
    </location>
</feature>
<feature type="region of interest" description="Disordered" evidence="1">
    <location>
        <begin position="147"/>
        <end position="182"/>
    </location>
</feature>
<reference evidence="2 3" key="1">
    <citation type="submission" date="2015-04" db="EMBL/GenBank/DDBJ databases">
        <title>Complete genome sequence of Schizopora paradoxa KUC8140, a cosmopolitan wood degrader in East Asia.</title>
        <authorList>
            <consortium name="DOE Joint Genome Institute"/>
            <person name="Min B."/>
            <person name="Park H."/>
            <person name="Jang Y."/>
            <person name="Kim J.-J."/>
            <person name="Kim K.H."/>
            <person name="Pangilinan J."/>
            <person name="Lipzen A."/>
            <person name="Riley R."/>
            <person name="Grigoriev I.V."/>
            <person name="Spatafora J.W."/>
            <person name="Choi I.-G."/>
        </authorList>
    </citation>
    <scope>NUCLEOTIDE SEQUENCE [LARGE SCALE GENOMIC DNA]</scope>
    <source>
        <strain evidence="2 3">KUC8140</strain>
    </source>
</reference>
<organism evidence="2 3">
    <name type="scientific">Schizopora paradoxa</name>
    <dbReference type="NCBI Taxonomy" id="27342"/>
    <lineage>
        <taxon>Eukaryota</taxon>
        <taxon>Fungi</taxon>
        <taxon>Dikarya</taxon>
        <taxon>Basidiomycota</taxon>
        <taxon>Agaricomycotina</taxon>
        <taxon>Agaricomycetes</taxon>
        <taxon>Hymenochaetales</taxon>
        <taxon>Schizoporaceae</taxon>
        <taxon>Schizopora</taxon>
    </lineage>
</organism>
<evidence type="ECO:0000313" key="2">
    <source>
        <dbReference type="EMBL" id="KLO12086.1"/>
    </source>
</evidence>
<feature type="compositionally biased region" description="Pro residues" evidence="1">
    <location>
        <begin position="105"/>
        <end position="120"/>
    </location>
</feature>